<feature type="compositionally biased region" description="Low complexity" evidence="3">
    <location>
        <begin position="229"/>
        <end position="243"/>
    </location>
</feature>
<dbReference type="EMBL" id="KQ461198">
    <property type="protein sequence ID" value="KPJ06092.1"/>
    <property type="molecule type" value="Genomic_DNA"/>
</dbReference>
<evidence type="ECO:0000313" key="6">
    <source>
        <dbReference type="Proteomes" id="UP000053240"/>
    </source>
</evidence>
<dbReference type="GO" id="GO:0010468">
    <property type="term" value="P:regulation of gene expression"/>
    <property type="evidence" value="ECO:0007669"/>
    <property type="project" value="UniProtKB-ARBA"/>
</dbReference>
<dbReference type="STRING" id="76193.A0A194QKP0"/>
<evidence type="ECO:0000313" key="5">
    <source>
        <dbReference type="EMBL" id="KPJ06092.1"/>
    </source>
</evidence>
<dbReference type="InterPro" id="IPR036612">
    <property type="entry name" value="KH_dom_type_1_sf"/>
</dbReference>
<dbReference type="SUPFAM" id="SSF54791">
    <property type="entry name" value="Eukaryotic type KH-domain (KH-domain type I)"/>
    <property type="match status" value="2"/>
</dbReference>
<dbReference type="CDD" id="cd22417">
    <property type="entry name" value="KH-I_Vigilin_rpt14"/>
    <property type="match status" value="1"/>
</dbReference>
<dbReference type="PROSITE" id="PS50084">
    <property type="entry name" value="KH_TYPE_1"/>
    <property type="match status" value="2"/>
</dbReference>
<gene>
    <name evidence="5" type="ORF">RR48_14534</name>
</gene>
<dbReference type="GO" id="GO:0003723">
    <property type="term" value="F:RNA binding"/>
    <property type="evidence" value="ECO:0007669"/>
    <property type="project" value="UniProtKB-UniRule"/>
</dbReference>
<organism evidence="5 6">
    <name type="scientific">Papilio machaon</name>
    <name type="common">Old World swallowtail butterfly</name>
    <dbReference type="NCBI Taxonomy" id="76193"/>
    <lineage>
        <taxon>Eukaryota</taxon>
        <taxon>Metazoa</taxon>
        <taxon>Ecdysozoa</taxon>
        <taxon>Arthropoda</taxon>
        <taxon>Hexapoda</taxon>
        <taxon>Insecta</taxon>
        <taxon>Pterygota</taxon>
        <taxon>Neoptera</taxon>
        <taxon>Endopterygota</taxon>
        <taxon>Lepidoptera</taxon>
        <taxon>Glossata</taxon>
        <taxon>Ditrysia</taxon>
        <taxon>Papilionoidea</taxon>
        <taxon>Papilionidae</taxon>
        <taxon>Papilioninae</taxon>
        <taxon>Papilio</taxon>
    </lineage>
</organism>
<dbReference type="CDD" id="cd22418">
    <property type="entry name" value="KH-I_Vigilin_rpt15"/>
    <property type="match status" value="1"/>
</dbReference>
<dbReference type="SMART" id="SM00322">
    <property type="entry name" value="KH"/>
    <property type="match status" value="2"/>
</dbReference>
<dbReference type="InterPro" id="IPR004087">
    <property type="entry name" value="KH_dom"/>
</dbReference>
<reference evidence="5 6" key="1">
    <citation type="journal article" date="2015" name="Nat. Commun.">
        <title>Outbred genome sequencing and CRISPR/Cas9 gene editing in butterflies.</title>
        <authorList>
            <person name="Li X."/>
            <person name="Fan D."/>
            <person name="Zhang W."/>
            <person name="Liu G."/>
            <person name="Zhang L."/>
            <person name="Zhao L."/>
            <person name="Fang X."/>
            <person name="Chen L."/>
            <person name="Dong Y."/>
            <person name="Chen Y."/>
            <person name="Ding Y."/>
            <person name="Zhao R."/>
            <person name="Feng M."/>
            <person name="Zhu Y."/>
            <person name="Feng Y."/>
            <person name="Jiang X."/>
            <person name="Zhu D."/>
            <person name="Xiang H."/>
            <person name="Feng X."/>
            <person name="Li S."/>
            <person name="Wang J."/>
            <person name="Zhang G."/>
            <person name="Kronforst M.R."/>
            <person name="Wang W."/>
        </authorList>
    </citation>
    <scope>NUCLEOTIDE SEQUENCE [LARGE SCALE GENOMIC DNA]</scope>
    <source>
        <strain evidence="5">Ya'a_city_454_Pm</strain>
        <tissue evidence="5">Whole body</tissue>
    </source>
</reference>
<name>A0A194QKP0_PAPMA</name>
<dbReference type="Gene3D" id="3.30.1370.10">
    <property type="entry name" value="K Homology domain, type 1"/>
    <property type="match status" value="2"/>
</dbReference>
<evidence type="ECO:0000256" key="1">
    <source>
        <dbReference type="ARBA" id="ARBA00022737"/>
    </source>
</evidence>
<proteinExistence type="predicted"/>
<feature type="region of interest" description="Disordered" evidence="3">
    <location>
        <begin position="169"/>
        <end position="243"/>
    </location>
</feature>
<dbReference type="AlphaFoldDB" id="A0A194QKP0"/>
<dbReference type="Proteomes" id="UP000053240">
    <property type="component" value="Unassembled WGS sequence"/>
</dbReference>
<keyword evidence="6" id="KW-1185">Reference proteome</keyword>
<dbReference type="InParanoid" id="A0A194QKP0"/>
<dbReference type="InterPro" id="IPR004088">
    <property type="entry name" value="KH_dom_type_1"/>
</dbReference>
<evidence type="ECO:0000256" key="2">
    <source>
        <dbReference type="PROSITE-ProRule" id="PRU00117"/>
    </source>
</evidence>
<sequence>MWRVVVHVYVSSSFELKFKVDPEYHPLVIGKGGSVITKIRTDYGVQINLPKRGDPDDDIITIQGYEDKAQQAKDAIMAIVHQLDNQYRDEVDIDPRVHRRLIGLKGKNIRRIMDEYKVDIRFPKHNDESIVVITGDEDNVLDAKDHLLNLAEEYLQDVVDRYQRPAAPSLGDFGDVLNNETTAPSSGAGGGTAASTGFVVKGGPWEQRAPDTASTHEFPTMPGAPAPAPAAAAPAPAAWGPRR</sequence>
<feature type="domain" description="K Homology" evidence="4">
    <location>
        <begin position="12"/>
        <end position="81"/>
    </location>
</feature>
<keyword evidence="2" id="KW-0694">RNA-binding</keyword>
<protein>
    <submittedName>
        <fullName evidence="5">Vigilin</fullName>
    </submittedName>
</protein>
<dbReference type="PANTHER" id="PTHR10288">
    <property type="entry name" value="KH DOMAIN CONTAINING RNA BINDING PROTEIN"/>
    <property type="match status" value="1"/>
</dbReference>
<accession>A0A194QKP0</accession>
<feature type="domain" description="K Homology" evidence="4">
    <location>
        <begin position="85"/>
        <end position="152"/>
    </location>
</feature>
<dbReference type="Pfam" id="PF00013">
    <property type="entry name" value="KH_1"/>
    <property type="match status" value="2"/>
</dbReference>
<evidence type="ECO:0000259" key="4">
    <source>
        <dbReference type="SMART" id="SM00322"/>
    </source>
</evidence>
<evidence type="ECO:0000256" key="3">
    <source>
        <dbReference type="SAM" id="MobiDB-lite"/>
    </source>
</evidence>
<keyword evidence="1" id="KW-0677">Repeat</keyword>